<dbReference type="RefSeq" id="WP_307238064.1">
    <property type="nucleotide sequence ID" value="NZ_JAUSUZ010000001.1"/>
</dbReference>
<dbReference type="Gene3D" id="3.30.565.10">
    <property type="entry name" value="Histidine kinase-like ATPase, C-terminal domain"/>
    <property type="match status" value="1"/>
</dbReference>
<evidence type="ECO:0000259" key="2">
    <source>
        <dbReference type="Pfam" id="PF13581"/>
    </source>
</evidence>
<gene>
    <name evidence="3" type="ORF">J2S42_002139</name>
</gene>
<dbReference type="PANTHER" id="PTHR35526">
    <property type="entry name" value="ANTI-SIGMA-F FACTOR RSBW-RELATED"/>
    <property type="match status" value="1"/>
</dbReference>
<dbReference type="InterPro" id="IPR003594">
    <property type="entry name" value="HATPase_dom"/>
</dbReference>
<feature type="domain" description="Histidine kinase/HSP90-like ATPase" evidence="2">
    <location>
        <begin position="10"/>
        <end position="122"/>
    </location>
</feature>
<comment type="caution">
    <text evidence="3">The sequence shown here is derived from an EMBL/GenBank/DDBJ whole genome shotgun (WGS) entry which is preliminary data.</text>
</comment>
<accession>A0AAE3VYU5</accession>
<proteinExistence type="predicted"/>
<dbReference type="InterPro" id="IPR036890">
    <property type="entry name" value="HATPase_C_sf"/>
</dbReference>
<dbReference type="Pfam" id="PF13581">
    <property type="entry name" value="HATPase_c_2"/>
    <property type="match status" value="1"/>
</dbReference>
<reference evidence="3 4" key="1">
    <citation type="submission" date="2023-07" db="EMBL/GenBank/DDBJ databases">
        <title>Sequencing the genomes of 1000 actinobacteria strains.</title>
        <authorList>
            <person name="Klenk H.-P."/>
        </authorList>
    </citation>
    <scope>NUCLEOTIDE SEQUENCE [LARGE SCALE GENOMIC DNA]</scope>
    <source>
        <strain evidence="3 4">DSM 44709</strain>
    </source>
</reference>
<dbReference type="AlphaFoldDB" id="A0AAE3VYU5"/>
<dbReference type="PANTHER" id="PTHR35526:SF3">
    <property type="entry name" value="ANTI-SIGMA-F FACTOR RSBW"/>
    <property type="match status" value="1"/>
</dbReference>
<sequence>MSDDWRMRYAAAADLAVLRAFVSARADALGLPAERAELLVLAVSELATNTLQHTGSGGEVTLRTDRGRLICDVTDSALDGSVTPVLGRPMPPPAALRGRGLAIVERICDEVETSVIAGATRVRIHLDL</sequence>
<evidence type="ECO:0000256" key="1">
    <source>
        <dbReference type="ARBA" id="ARBA00022527"/>
    </source>
</evidence>
<dbReference type="CDD" id="cd16936">
    <property type="entry name" value="HATPase_RsbW-like"/>
    <property type="match status" value="1"/>
</dbReference>
<keyword evidence="1" id="KW-0418">Kinase</keyword>
<dbReference type="InterPro" id="IPR050267">
    <property type="entry name" value="Anti-sigma-factor_SerPK"/>
</dbReference>
<dbReference type="GO" id="GO:0004674">
    <property type="term" value="F:protein serine/threonine kinase activity"/>
    <property type="evidence" value="ECO:0007669"/>
    <property type="project" value="UniProtKB-KW"/>
</dbReference>
<evidence type="ECO:0000313" key="4">
    <source>
        <dbReference type="Proteomes" id="UP001240236"/>
    </source>
</evidence>
<protein>
    <submittedName>
        <fullName evidence="3">Anti-sigma regulatory factor (Ser/Thr protein kinase)</fullName>
    </submittedName>
</protein>
<keyword evidence="4" id="KW-1185">Reference proteome</keyword>
<dbReference type="EMBL" id="JAUSUZ010000001">
    <property type="protein sequence ID" value="MDQ0365470.1"/>
    <property type="molecule type" value="Genomic_DNA"/>
</dbReference>
<organism evidence="3 4">
    <name type="scientific">Catenuloplanes indicus</name>
    <dbReference type="NCBI Taxonomy" id="137267"/>
    <lineage>
        <taxon>Bacteria</taxon>
        <taxon>Bacillati</taxon>
        <taxon>Actinomycetota</taxon>
        <taxon>Actinomycetes</taxon>
        <taxon>Micromonosporales</taxon>
        <taxon>Micromonosporaceae</taxon>
        <taxon>Catenuloplanes</taxon>
    </lineage>
</organism>
<dbReference type="Proteomes" id="UP001240236">
    <property type="component" value="Unassembled WGS sequence"/>
</dbReference>
<keyword evidence="1" id="KW-0723">Serine/threonine-protein kinase</keyword>
<dbReference type="SUPFAM" id="SSF55874">
    <property type="entry name" value="ATPase domain of HSP90 chaperone/DNA topoisomerase II/histidine kinase"/>
    <property type="match status" value="1"/>
</dbReference>
<keyword evidence="1" id="KW-0808">Transferase</keyword>
<name>A0AAE3VYU5_9ACTN</name>
<evidence type="ECO:0000313" key="3">
    <source>
        <dbReference type="EMBL" id="MDQ0365470.1"/>
    </source>
</evidence>